<sequence length="166" mass="19179">MRKVEITDAEAMFEYGSDPETVRFITIPPYEDIEATKAGIADFFVRNRLVSWGIVEKKSNQFIGTIDLRLEGDGGAFGWIINRKFWGRGYVPEVAKCLLEFGFNELELNLIWAEHFSENKKSGRVMEKIGMTNMGQIFVYVNKLDRSVRCDYWAVTKSEYEKGNRP</sequence>
<dbReference type="EMBL" id="JXJU01000009">
    <property type="protein sequence ID" value="PCR99345.1"/>
    <property type="molecule type" value="Genomic_DNA"/>
</dbReference>
<organism evidence="2 3">
    <name type="scientific">Lactococcus fujiensis JCM 16395</name>
    <dbReference type="NCBI Taxonomy" id="1291764"/>
    <lineage>
        <taxon>Bacteria</taxon>
        <taxon>Bacillati</taxon>
        <taxon>Bacillota</taxon>
        <taxon>Bacilli</taxon>
        <taxon>Lactobacillales</taxon>
        <taxon>Streptococcaceae</taxon>
        <taxon>Lactococcus</taxon>
    </lineage>
</organism>
<dbReference type="InterPro" id="IPR016181">
    <property type="entry name" value="Acyl_CoA_acyltransferase"/>
</dbReference>
<accession>A0A2A5RJM9</accession>
<dbReference type="PROSITE" id="PS51186">
    <property type="entry name" value="GNAT"/>
    <property type="match status" value="1"/>
</dbReference>
<dbReference type="GO" id="GO:0008999">
    <property type="term" value="F:protein-N-terminal-alanine acetyltransferase activity"/>
    <property type="evidence" value="ECO:0007669"/>
    <property type="project" value="TreeGrafter"/>
</dbReference>
<dbReference type="Proteomes" id="UP000218181">
    <property type="component" value="Unassembled WGS sequence"/>
</dbReference>
<name>A0A2A5RJM9_9LACT</name>
<proteinExistence type="predicted"/>
<evidence type="ECO:0000313" key="2">
    <source>
        <dbReference type="EMBL" id="PCR99345.1"/>
    </source>
</evidence>
<evidence type="ECO:0000259" key="1">
    <source>
        <dbReference type="PROSITE" id="PS51186"/>
    </source>
</evidence>
<gene>
    <name evidence="2" type="ORF">RT41_GL001986</name>
</gene>
<evidence type="ECO:0000313" key="3">
    <source>
        <dbReference type="Proteomes" id="UP000218181"/>
    </source>
</evidence>
<keyword evidence="2" id="KW-0808">Transferase</keyword>
<dbReference type="SUPFAM" id="SSF55729">
    <property type="entry name" value="Acyl-CoA N-acyltransferases (Nat)"/>
    <property type="match status" value="1"/>
</dbReference>
<protein>
    <submittedName>
        <fullName evidence="2">Acetyl transferase</fullName>
    </submittedName>
</protein>
<dbReference type="InterPro" id="IPR051531">
    <property type="entry name" value="N-acetyltransferase"/>
</dbReference>
<dbReference type="STRING" id="1291764.GCA_001311235_01440"/>
<feature type="domain" description="N-acetyltransferase" evidence="1">
    <location>
        <begin position="1"/>
        <end position="151"/>
    </location>
</feature>
<dbReference type="InterPro" id="IPR000182">
    <property type="entry name" value="GNAT_dom"/>
</dbReference>
<reference evidence="2 3" key="1">
    <citation type="submission" date="2014-12" db="EMBL/GenBank/DDBJ databases">
        <title>Draft genome sequences of 10 type strains of Lactococcus.</title>
        <authorList>
            <person name="Sun Z."/>
            <person name="Zhong Z."/>
            <person name="Liu W."/>
            <person name="Zhang W."/>
            <person name="Zhang H."/>
        </authorList>
    </citation>
    <scope>NUCLEOTIDE SEQUENCE [LARGE SCALE GENOMIC DNA]</scope>
    <source>
        <strain evidence="2 3">JCM 16395</strain>
    </source>
</reference>
<dbReference type="Pfam" id="PF13302">
    <property type="entry name" value="Acetyltransf_3"/>
    <property type="match status" value="1"/>
</dbReference>
<keyword evidence="3" id="KW-1185">Reference proteome</keyword>
<dbReference type="PANTHER" id="PTHR43792:SF9">
    <property type="entry name" value="RIBOSOMAL-PROTEIN-ALANINE ACETYLTRANSFERASE"/>
    <property type="match status" value="1"/>
</dbReference>
<dbReference type="Gene3D" id="3.40.630.30">
    <property type="match status" value="1"/>
</dbReference>
<dbReference type="GO" id="GO:0005737">
    <property type="term" value="C:cytoplasm"/>
    <property type="evidence" value="ECO:0007669"/>
    <property type="project" value="TreeGrafter"/>
</dbReference>
<dbReference type="AlphaFoldDB" id="A0A2A5RJM9"/>
<dbReference type="PANTHER" id="PTHR43792">
    <property type="entry name" value="GNAT FAMILY, PUTATIVE (AFU_ORTHOLOGUE AFUA_3G00765)-RELATED-RELATED"/>
    <property type="match status" value="1"/>
</dbReference>
<comment type="caution">
    <text evidence="2">The sequence shown here is derived from an EMBL/GenBank/DDBJ whole genome shotgun (WGS) entry which is preliminary data.</text>
</comment>